<comment type="caution">
    <text evidence="2">The sequence shown here is derived from an EMBL/GenBank/DDBJ whole genome shotgun (WGS) entry which is preliminary data.</text>
</comment>
<evidence type="ECO:0000256" key="1">
    <source>
        <dbReference type="SAM" id="SignalP"/>
    </source>
</evidence>
<gene>
    <name evidence="2" type="ORF">GQ41_3657</name>
</gene>
<sequence length="81" mass="9111">MRFKIAVIFFLLLASQLTAKEIFVSPSGNDRGNRTQANPFASFSRALVEVKKFAGKETETVTAIRDYSSQEFLLKVPKIIK</sequence>
<name>A0ABY3AEC2_9FLAO</name>
<feature type="signal peptide" evidence="1">
    <location>
        <begin position="1"/>
        <end position="19"/>
    </location>
</feature>
<keyword evidence="3" id="KW-1185">Reference proteome</keyword>
<dbReference type="EMBL" id="VHIF01000001">
    <property type="protein sequence ID" value="TQO38989.1"/>
    <property type="molecule type" value="Genomic_DNA"/>
</dbReference>
<reference evidence="2 3" key="1">
    <citation type="submission" date="2019-06" db="EMBL/GenBank/DDBJ databases">
        <title>A large-scale integrated study on North Sea by COGITO (Coastal Microbe Genomic &amp; Taxonomic Observatory).</title>
        <authorList>
            <person name="Teeling H."/>
        </authorList>
    </citation>
    <scope>NUCLEOTIDE SEQUENCE [LARGE SCALE GENOMIC DNA]</scope>
    <source>
        <strain evidence="2 3">MAR_2009_79</strain>
    </source>
</reference>
<dbReference type="InterPro" id="IPR012334">
    <property type="entry name" value="Pectin_lyas_fold"/>
</dbReference>
<dbReference type="SUPFAM" id="SSF51126">
    <property type="entry name" value="Pectin lyase-like"/>
    <property type="match status" value="1"/>
</dbReference>
<proteinExistence type="predicted"/>
<keyword evidence="1" id="KW-0732">Signal</keyword>
<evidence type="ECO:0000313" key="3">
    <source>
        <dbReference type="Proteomes" id="UP000315363"/>
    </source>
</evidence>
<dbReference type="Proteomes" id="UP000315363">
    <property type="component" value="Unassembled WGS sequence"/>
</dbReference>
<dbReference type="RefSeq" id="WP_142190425.1">
    <property type="nucleotide sequence ID" value="NZ_VHIF01000001.1"/>
</dbReference>
<evidence type="ECO:0000313" key="2">
    <source>
        <dbReference type="EMBL" id="TQO38989.1"/>
    </source>
</evidence>
<dbReference type="Gene3D" id="2.160.20.10">
    <property type="entry name" value="Single-stranded right-handed beta-helix, Pectin lyase-like"/>
    <property type="match status" value="1"/>
</dbReference>
<protein>
    <submittedName>
        <fullName evidence="2">Uncharacterized protein</fullName>
    </submittedName>
</protein>
<organism evidence="2 3">
    <name type="scientific">Arenibacter algicola</name>
    <dbReference type="NCBI Taxonomy" id="616991"/>
    <lineage>
        <taxon>Bacteria</taxon>
        <taxon>Pseudomonadati</taxon>
        <taxon>Bacteroidota</taxon>
        <taxon>Flavobacteriia</taxon>
        <taxon>Flavobacteriales</taxon>
        <taxon>Flavobacteriaceae</taxon>
        <taxon>Arenibacter</taxon>
    </lineage>
</organism>
<dbReference type="InterPro" id="IPR011050">
    <property type="entry name" value="Pectin_lyase_fold/virulence"/>
</dbReference>
<feature type="chain" id="PRO_5045385354" evidence="1">
    <location>
        <begin position="20"/>
        <end position="81"/>
    </location>
</feature>
<accession>A0ABY3AEC2</accession>